<dbReference type="EMBL" id="BOMV01000097">
    <property type="protein sequence ID" value="GIF01048.1"/>
    <property type="molecule type" value="Genomic_DNA"/>
</dbReference>
<dbReference type="AlphaFoldDB" id="A0A919N2N4"/>
<feature type="region of interest" description="Disordered" evidence="1">
    <location>
        <begin position="64"/>
        <end position="85"/>
    </location>
</feature>
<sequence length="85" mass="8246">MTVVGTGRSVLIGAALGAWLGMLTGLLLGVLLPGAPWLLTAAGGLAIGAAAGGILGLITYGATRAPDQEPGYSAERPGTSARSEA</sequence>
<protein>
    <submittedName>
        <fullName evidence="3">Uncharacterized protein</fullName>
    </submittedName>
</protein>
<dbReference type="Proteomes" id="UP000636960">
    <property type="component" value="Unassembled WGS sequence"/>
</dbReference>
<reference evidence="3" key="1">
    <citation type="submission" date="2021-01" db="EMBL/GenBank/DDBJ databases">
        <title>Whole genome shotgun sequence of Actinoplanes rishiriensis NBRC 108556.</title>
        <authorList>
            <person name="Komaki H."/>
            <person name="Tamura T."/>
        </authorList>
    </citation>
    <scope>NUCLEOTIDE SEQUENCE</scope>
    <source>
        <strain evidence="3">NBRC 108556</strain>
    </source>
</reference>
<keyword evidence="2" id="KW-1133">Transmembrane helix</keyword>
<dbReference type="RefSeq" id="WP_203789454.1">
    <property type="nucleotide sequence ID" value="NZ_BOMV01000097.1"/>
</dbReference>
<gene>
    <name evidence="3" type="ORF">Ari01nite_85120</name>
</gene>
<feature type="transmembrane region" description="Helical" evidence="2">
    <location>
        <begin position="37"/>
        <end position="58"/>
    </location>
</feature>
<evidence type="ECO:0000313" key="3">
    <source>
        <dbReference type="EMBL" id="GIF01048.1"/>
    </source>
</evidence>
<evidence type="ECO:0000256" key="1">
    <source>
        <dbReference type="SAM" id="MobiDB-lite"/>
    </source>
</evidence>
<proteinExistence type="predicted"/>
<keyword evidence="4" id="KW-1185">Reference proteome</keyword>
<comment type="caution">
    <text evidence="3">The sequence shown here is derived from an EMBL/GenBank/DDBJ whole genome shotgun (WGS) entry which is preliminary data.</text>
</comment>
<evidence type="ECO:0000256" key="2">
    <source>
        <dbReference type="SAM" id="Phobius"/>
    </source>
</evidence>
<keyword evidence="2" id="KW-0812">Transmembrane</keyword>
<feature type="transmembrane region" description="Helical" evidence="2">
    <location>
        <begin position="12"/>
        <end position="31"/>
    </location>
</feature>
<accession>A0A919N2N4</accession>
<evidence type="ECO:0000313" key="4">
    <source>
        <dbReference type="Proteomes" id="UP000636960"/>
    </source>
</evidence>
<name>A0A919N2N4_9ACTN</name>
<organism evidence="3 4">
    <name type="scientific">Paractinoplanes rishiriensis</name>
    <dbReference type="NCBI Taxonomy" id="1050105"/>
    <lineage>
        <taxon>Bacteria</taxon>
        <taxon>Bacillati</taxon>
        <taxon>Actinomycetota</taxon>
        <taxon>Actinomycetes</taxon>
        <taxon>Micromonosporales</taxon>
        <taxon>Micromonosporaceae</taxon>
        <taxon>Paractinoplanes</taxon>
    </lineage>
</organism>
<keyword evidence="2" id="KW-0472">Membrane</keyword>